<dbReference type="Proteomes" id="UP000325273">
    <property type="component" value="Unassembled WGS sequence"/>
</dbReference>
<feature type="signal peptide" evidence="1">
    <location>
        <begin position="1"/>
        <end position="21"/>
    </location>
</feature>
<proteinExistence type="predicted"/>
<dbReference type="RefSeq" id="WP_149676414.1">
    <property type="nucleotide sequence ID" value="NZ_VTUZ01000071.1"/>
</dbReference>
<comment type="caution">
    <text evidence="2">The sequence shown here is derived from an EMBL/GenBank/DDBJ whole genome shotgun (WGS) entry which is preliminary data.</text>
</comment>
<keyword evidence="3" id="KW-1185">Reference proteome</keyword>
<dbReference type="AlphaFoldDB" id="A0A5B0G3N4"/>
<accession>A0A5B0G3N4</accession>
<dbReference type="EMBL" id="VTUZ01000071">
    <property type="protein sequence ID" value="KAA0997852.1"/>
    <property type="molecule type" value="Genomic_DNA"/>
</dbReference>
<keyword evidence="1" id="KW-0732">Signal</keyword>
<dbReference type="PROSITE" id="PS51257">
    <property type="entry name" value="PROKAR_LIPOPROTEIN"/>
    <property type="match status" value="1"/>
</dbReference>
<reference evidence="2 3" key="1">
    <citation type="submission" date="2019-08" db="EMBL/GenBank/DDBJ databases">
        <title>Paraburkholderia sp. DCY113.</title>
        <authorList>
            <person name="Kang J."/>
        </authorList>
    </citation>
    <scope>NUCLEOTIDE SEQUENCE [LARGE SCALE GENOMIC DNA]</scope>
    <source>
        <strain evidence="2 3">DCY113</strain>
    </source>
</reference>
<evidence type="ECO:0000256" key="1">
    <source>
        <dbReference type="SAM" id="SignalP"/>
    </source>
</evidence>
<protein>
    <submittedName>
        <fullName evidence="2">Uncharacterized protein</fullName>
    </submittedName>
</protein>
<gene>
    <name evidence="2" type="ORF">FVF58_47295</name>
</gene>
<organism evidence="2 3">
    <name type="scientific">Paraburkholderia panacisoli</name>
    <dbReference type="NCBI Taxonomy" id="2603818"/>
    <lineage>
        <taxon>Bacteria</taxon>
        <taxon>Pseudomonadati</taxon>
        <taxon>Pseudomonadota</taxon>
        <taxon>Betaproteobacteria</taxon>
        <taxon>Burkholderiales</taxon>
        <taxon>Burkholderiaceae</taxon>
        <taxon>Paraburkholderia</taxon>
    </lineage>
</organism>
<name>A0A5B0G3N4_9BURK</name>
<feature type="chain" id="PRO_5022684054" evidence="1">
    <location>
        <begin position="22"/>
        <end position="63"/>
    </location>
</feature>
<evidence type="ECO:0000313" key="2">
    <source>
        <dbReference type="EMBL" id="KAA0997852.1"/>
    </source>
</evidence>
<evidence type="ECO:0000313" key="3">
    <source>
        <dbReference type="Proteomes" id="UP000325273"/>
    </source>
</evidence>
<sequence>MNRSIIVVALMLAGCASPAVFRDLKTGQVAQCNATTPGIFPIIAQREIDDCAAAYGRMDWQKQ</sequence>